<evidence type="ECO:0000256" key="1">
    <source>
        <dbReference type="ARBA" id="ARBA00007625"/>
    </source>
</evidence>
<dbReference type="Proteomes" id="UP000078559">
    <property type="component" value="Chromosome 6"/>
</dbReference>
<accession>A0A194W2K1</accession>
<organism evidence="7 8">
    <name type="scientific">Cytospora mali</name>
    <name type="common">Apple Valsa canker fungus</name>
    <name type="synonym">Valsa mali</name>
    <dbReference type="NCBI Taxonomy" id="578113"/>
    <lineage>
        <taxon>Eukaryota</taxon>
        <taxon>Fungi</taxon>
        <taxon>Dikarya</taxon>
        <taxon>Ascomycota</taxon>
        <taxon>Pezizomycotina</taxon>
        <taxon>Sordariomycetes</taxon>
        <taxon>Sordariomycetidae</taxon>
        <taxon>Diaporthales</taxon>
        <taxon>Cytosporaceae</taxon>
        <taxon>Cytospora</taxon>
    </lineage>
</organism>
<dbReference type="AlphaFoldDB" id="A0A194W2K1"/>
<dbReference type="EMBL" id="CM003103">
    <property type="protein sequence ID" value="KUI70265.1"/>
    <property type="molecule type" value="Genomic_DNA"/>
</dbReference>
<comment type="similarity">
    <text evidence="1">Belongs to the WD repeat WDR55 family.</text>
</comment>
<dbReference type="SMR" id="A0A194W2K1"/>
<keyword evidence="8" id="KW-1185">Reference proteome</keyword>
<evidence type="ECO:0000256" key="4">
    <source>
        <dbReference type="ARBA" id="ARBA00039238"/>
    </source>
</evidence>
<evidence type="ECO:0000256" key="3">
    <source>
        <dbReference type="ARBA" id="ARBA00022737"/>
    </source>
</evidence>
<name>A0A194W2K1_CYTMA</name>
<dbReference type="SUPFAM" id="SSF50978">
    <property type="entry name" value="WD40 repeat-like"/>
    <property type="match status" value="1"/>
</dbReference>
<dbReference type="InterPro" id="IPR050505">
    <property type="entry name" value="WDR55/POC1"/>
</dbReference>
<feature type="compositionally biased region" description="Basic residues" evidence="6">
    <location>
        <begin position="413"/>
        <end position="422"/>
    </location>
</feature>
<dbReference type="PANTHER" id="PTHR44019">
    <property type="entry name" value="WD REPEAT-CONTAINING PROTEIN 55"/>
    <property type="match status" value="1"/>
</dbReference>
<dbReference type="InterPro" id="IPR036322">
    <property type="entry name" value="WD40_repeat_dom_sf"/>
</dbReference>
<protein>
    <recommendedName>
        <fullName evidence="4">WD repeat-containing protein JIP5</fullName>
    </recommendedName>
    <alternativeName>
        <fullName evidence="5">WD repeat-containing protein jip5</fullName>
    </alternativeName>
</protein>
<dbReference type="Gene3D" id="2.130.10.10">
    <property type="entry name" value="YVTN repeat-like/Quinoprotein amine dehydrogenase"/>
    <property type="match status" value="2"/>
</dbReference>
<evidence type="ECO:0000256" key="5">
    <source>
        <dbReference type="ARBA" id="ARBA00039514"/>
    </source>
</evidence>
<feature type="region of interest" description="Disordered" evidence="6">
    <location>
        <begin position="363"/>
        <end position="436"/>
    </location>
</feature>
<dbReference type="InterPro" id="IPR001680">
    <property type="entry name" value="WD40_rpt"/>
</dbReference>
<dbReference type="InterPro" id="IPR015943">
    <property type="entry name" value="WD40/YVTN_repeat-like_dom_sf"/>
</dbReference>
<keyword evidence="3" id="KW-0677">Repeat</keyword>
<keyword evidence="2" id="KW-0853">WD repeat</keyword>
<proteinExistence type="inferred from homology"/>
<dbReference type="PANTHER" id="PTHR44019:SF20">
    <property type="entry name" value="WD REPEAT-CONTAINING PROTEIN 55"/>
    <property type="match status" value="1"/>
</dbReference>
<evidence type="ECO:0000256" key="6">
    <source>
        <dbReference type="SAM" id="MobiDB-lite"/>
    </source>
</evidence>
<dbReference type="SMART" id="SM00320">
    <property type="entry name" value="WD40"/>
    <property type="match status" value="3"/>
</dbReference>
<feature type="compositionally biased region" description="Acidic residues" evidence="6">
    <location>
        <begin position="363"/>
        <end position="378"/>
    </location>
</feature>
<evidence type="ECO:0000313" key="7">
    <source>
        <dbReference type="EMBL" id="KUI70265.1"/>
    </source>
</evidence>
<evidence type="ECO:0000256" key="2">
    <source>
        <dbReference type="ARBA" id="ARBA00022574"/>
    </source>
</evidence>
<dbReference type="OrthoDB" id="2288928at2759"/>
<gene>
    <name evidence="7" type="ORF">VM1G_06486</name>
</gene>
<feature type="compositionally biased region" description="Acidic residues" evidence="6">
    <location>
        <begin position="393"/>
        <end position="407"/>
    </location>
</feature>
<sequence>MFENLCTLPLASDLFTQAVHPTEPLLTVGLSSGHVETFRIPSSETGSDEDFDENSSITSGKGLIKSIWSTRRHKGSCRSLAYSHDGQSLYSAGTDSIVKHFSPETGKVISKITIPPRGSSPDDPAVMHALTPQNLLVGTDSGALYIYDLRDKLRAEKDPSSNDPLGSIGPKPVRKHFPHDDYLTSLTPLPPSAESTSGFPRQWVSTGGTTLAVTDIRSGIITRSEDQEDELLCATLIPSGLGPKKLRSNAVVAVGTGSGVLTIWDRGSWDDQQERIHVAGGRGKRDAESLDCIVRLPDELGWGKKVAIGVSDGSVAIVDLKARETQAVLRHDDVEGVVAVNFDCEGRLISGGGKIVKVWAEADDEQKEAEESDDEDDSANGNGNGNGKRTAESDDSDDSSGDDDSDSDSDRPRPKKKKRKGGRGAQPRGVAFPGLD</sequence>
<reference evidence="7" key="1">
    <citation type="submission" date="2014-12" db="EMBL/GenBank/DDBJ databases">
        <title>Genome Sequence of Valsa Canker Pathogens Uncovers a Specific Adaption of Colonization on Woody Bark.</title>
        <authorList>
            <person name="Yin Z."/>
            <person name="Liu H."/>
            <person name="Gao X."/>
            <person name="Li Z."/>
            <person name="Song N."/>
            <person name="Ke X."/>
            <person name="Dai Q."/>
            <person name="Wu Y."/>
            <person name="Sun Y."/>
            <person name="Xu J.-R."/>
            <person name="Kang Z.K."/>
            <person name="Wang L."/>
            <person name="Huang L."/>
        </authorList>
    </citation>
    <scope>NUCLEOTIDE SEQUENCE [LARGE SCALE GENOMIC DNA]</scope>
    <source>
        <strain evidence="7">03-8</strain>
    </source>
</reference>
<evidence type="ECO:0000313" key="8">
    <source>
        <dbReference type="Proteomes" id="UP000078559"/>
    </source>
</evidence>